<name>C0N1Z5_9GAMM</name>
<keyword evidence="1" id="KW-1133">Transmembrane helix</keyword>
<keyword evidence="1" id="KW-0812">Transmembrane</keyword>
<organism evidence="2 3">
    <name type="scientific">Methylophaga thiooxydans DMS010</name>
    <dbReference type="NCBI Taxonomy" id="637616"/>
    <lineage>
        <taxon>Bacteria</taxon>
        <taxon>Pseudomonadati</taxon>
        <taxon>Pseudomonadota</taxon>
        <taxon>Gammaproteobacteria</taxon>
        <taxon>Thiotrichales</taxon>
        <taxon>Piscirickettsiaceae</taxon>
        <taxon>Methylophaga</taxon>
    </lineage>
</organism>
<dbReference type="Proteomes" id="UP000004679">
    <property type="component" value="Unassembled WGS sequence"/>
</dbReference>
<protein>
    <submittedName>
        <fullName evidence="2">Uncharacterized protein</fullName>
    </submittedName>
</protein>
<proteinExistence type="predicted"/>
<feature type="transmembrane region" description="Helical" evidence="1">
    <location>
        <begin position="97"/>
        <end position="116"/>
    </location>
</feature>
<keyword evidence="1" id="KW-0472">Membrane</keyword>
<dbReference type="HOGENOM" id="CLU_1473594_0_0_6"/>
<dbReference type="RefSeq" id="WP_008289842.1">
    <property type="nucleotide sequence ID" value="NZ_GG657883.1"/>
</dbReference>
<gene>
    <name evidence="2" type="ORF">MDMS009_59</name>
</gene>
<dbReference type="AlphaFoldDB" id="C0N1Z5"/>
<keyword evidence="3" id="KW-1185">Reference proteome</keyword>
<accession>C0N1Z5</accession>
<evidence type="ECO:0000313" key="2">
    <source>
        <dbReference type="EMBL" id="EEF81067.1"/>
    </source>
</evidence>
<feature type="transmembrane region" description="Helical" evidence="1">
    <location>
        <begin position="122"/>
        <end position="142"/>
    </location>
</feature>
<evidence type="ECO:0000256" key="1">
    <source>
        <dbReference type="SAM" id="Phobius"/>
    </source>
</evidence>
<feature type="transmembrane region" description="Helical" evidence="1">
    <location>
        <begin position="154"/>
        <end position="175"/>
    </location>
</feature>
<dbReference type="EMBL" id="GG657883">
    <property type="protein sequence ID" value="EEF81067.1"/>
    <property type="molecule type" value="Genomic_DNA"/>
</dbReference>
<feature type="transmembrane region" description="Helical" evidence="1">
    <location>
        <begin position="12"/>
        <end position="31"/>
    </location>
</feature>
<evidence type="ECO:0000313" key="3">
    <source>
        <dbReference type="Proteomes" id="UP000004679"/>
    </source>
</evidence>
<reference evidence="2 3" key="1">
    <citation type="journal article" date="2011" name="J. Bacteriol.">
        <title>Draft genome sequence of the chemolithoheterotrophic, halophilic methylotroph Methylophaga thiooxydans DMS010.</title>
        <authorList>
            <person name="Boden R."/>
            <person name="Ferriera S."/>
            <person name="Johnson J."/>
            <person name="Kelly D.P."/>
            <person name="Murrell J.C."/>
            <person name="Schafer H."/>
        </authorList>
    </citation>
    <scope>NUCLEOTIDE SEQUENCE [LARGE SCALE GENOMIC DNA]</scope>
    <source>
        <strain evidence="2 3">DMS010</strain>
    </source>
</reference>
<dbReference type="OrthoDB" id="5608635at2"/>
<sequence length="183" mass="19093">MVSEGLNNNTPAWASILGVIAIMLGVFLTAVHGNEAMKQAVIVEHMPASGVMPEADCPPEELEEEGISVAECEYLIEHVKGMALSAPDWFPSAQMTLAGIGAILAFISIIIGGALVNYTPSASVAAVAVFSGLAIVDLLQFAAVVNTGPTLREVYLGGILLWFVLHLMLLVGAIAGRHTQANA</sequence>